<sequence>MPPLRRIKIGILRIATPYPTEEPDETLSDLDLYDEARQADYEAFLSKIYKEVMEEEFKIVKEALGLKDFKWDEPLPTD</sequence>
<name>M2TSX6_COCH5</name>
<reference evidence="2" key="2">
    <citation type="journal article" date="2013" name="PLoS Genet.">
        <title>Comparative genome structure, secondary metabolite, and effector coding capacity across Cochliobolus pathogens.</title>
        <authorList>
            <person name="Condon B.J."/>
            <person name="Leng Y."/>
            <person name="Wu D."/>
            <person name="Bushley K.E."/>
            <person name="Ohm R.A."/>
            <person name="Otillar R."/>
            <person name="Martin J."/>
            <person name="Schackwitz W."/>
            <person name="Grimwood J."/>
            <person name="MohdZainudin N."/>
            <person name="Xue C."/>
            <person name="Wang R."/>
            <person name="Manning V.A."/>
            <person name="Dhillon B."/>
            <person name="Tu Z.J."/>
            <person name="Steffenson B.J."/>
            <person name="Salamov A."/>
            <person name="Sun H."/>
            <person name="Lowry S."/>
            <person name="LaButti K."/>
            <person name="Han J."/>
            <person name="Copeland A."/>
            <person name="Lindquist E."/>
            <person name="Barry K."/>
            <person name="Schmutz J."/>
            <person name="Baker S.E."/>
            <person name="Ciuffetti L.M."/>
            <person name="Grigoriev I.V."/>
            <person name="Zhong S."/>
            <person name="Turgeon B.G."/>
        </authorList>
    </citation>
    <scope>NUCLEOTIDE SEQUENCE [LARGE SCALE GENOMIC DNA]</scope>
    <source>
        <strain evidence="2">C5 / ATCC 48332 / race O</strain>
    </source>
</reference>
<accession>M2TSX6</accession>
<reference evidence="1 2" key="1">
    <citation type="journal article" date="2012" name="PLoS Pathog.">
        <title>Diverse lifestyles and strategies of plant pathogenesis encoded in the genomes of eighteen Dothideomycetes fungi.</title>
        <authorList>
            <person name="Ohm R.A."/>
            <person name="Feau N."/>
            <person name="Henrissat B."/>
            <person name="Schoch C.L."/>
            <person name="Horwitz B.A."/>
            <person name="Barry K.W."/>
            <person name="Condon B.J."/>
            <person name="Copeland A.C."/>
            <person name="Dhillon B."/>
            <person name="Glaser F."/>
            <person name="Hesse C.N."/>
            <person name="Kosti I."/>
            <person name="LaButti K."/>
            <person name="Lindquist E.A."/>
            <person name="Lucas S."/>
            <person name="Salamov A.A."/>
            <person name="Bradshaw R.E."/>
            <person name="Ciuffetti L."/>
            <person name="Hamelin R.C."/>
            <person name="Kema G.H.J."/>
            <person name="Lawrence C."/>
            <person name="Scott J.A."/>
            <person name="Spatafora J.W."/>
            <person name="Turgeon B.G."/>
            <person name="de Wit P.J.G.M."/>
            <person name="Zhong S."/>
            <person name="Goodwin S.B."/>
            <person name="Grigoriev I.V."/>
        </authorList>
    </citation>
    <scope>NUCLEOTIDE SEQUENCE [LARGE SCALE GENOMIC DNA]</scope>
    <source>
        <strain evidence="2">C5 / ATCC 48332 / race O</strain>
    </source>
</reference>
<dbReference type="AlphaFoldDB" id="M2TSX6"/>
<proteinExistence type="predicted"/>
<dbReference type="Proteomes" id="UP000016936">
    <property type="component" value="Unassembled WGS sequence"/>
</dbReference>
<gene>
    <name evidence="1" type="ORF">COCHEDRAFT_1219821</name>
</gene>
<protein>
    <submittedName>
        <fullName evidence="1">Uncharacterized protein</fullName>
    </submittedName>
</protein>
<keyword evidence="2" id="KW-1185">Reference proteome</keyword>
<evidence type="ECO:0000313" key="1">
    <source>
        <dbReference type="EMBL" id="EMD84876.1"/>
    </source>
</evidence>
<organism evidence="1 2">
    <name type="scientific">Cochliobolus heterostrophus (strain C5 / ATCC 48332 / race O)</name>
    <name type="common">Southern corn leaf blight fungus</name>
    <name type="synonym">Bipolaris maydis</name>
    <dbReference type="NCBI Taxonomy" id="701091"/>
    <lineage>
        <taxon>Eukaryota</taxon>
        <taxon>Fungi</taxon>
        <taxon>Dikarya</taxon>
        <taxon>Ascomycota</taxon>
        <taxon>Pezizomycotina</taxon>
        <taxon>Dothideomycetes</taxon>
        <taxon>Pleosporomycetidae</taxon>
        <taxon>Pleosporales</taxon>
        <taxon>Pleosporineae</taxon>
        <taxon>Pleosporaceae</taxon>
        <taxon>Bipolaris</taxon>
    </lineage>
</organism>
<dbReference type="HOGENOM" id="CLU_2621849_0_0_1"/>
<evidence type="ECO:0000313" key="2">
    <source>
        <dbReference type="Proteomes" id="UP000016936"/>
    </source>
</evidence>
<dbReference type="EMBL" id="KB445600">
    <property type="protein sequence ID" value="EMD84876.1"/>
    <property type="molecule type" value="Genomic_DNA"/>
</dbReference>